<dbReference type="GeneID" id="58090439"/>
<proteinExistence type="predicted"/>
<sequence length="89" mass="10424">MERVIYGINILNYIIVLTMIFIFRDALSSYGFYIVATFSATSLLLLLLSIIYSIYYRYNDDLKNHCYISVFINLFNIIIIATALLIFLF</sequence>
<keyword evidence="1" id="KW-1133">Transmembrane helix</keyword>
<feature type="transmembrane region" description="Helical" evidence="1">
    <location>
        <begin position="67"/>
        <end position="88"/>
    </location>
</feature>
<accession>A0A133Q169</accession>
<dbReference type="EMBL" id="LRQI01000090">
    <property type="protein sequence ID" value="KXA36621.1"/>
    <property type="molecule type" value="Genomic_DNA"/>
</dbReference>
<dbReference type="RefSeq" id="WP_002459820.1">
    <property type="nucleotide sequence ID" value="NZ_AP021848.1"/>
</dbReference>
<keyword evidence="1" id="KW-0472">Membrane</keyword>
<organism evidence="4 6">
    <name type="scientific">Staphylococcus lugdunensis</name>
    <dbReference type="NCBI Taxonomy" id="28035"/>
    <lineage>
        <taxon>Bacteria</taxon>
        <taxon>Bacillati</taxon>
        <taxon>Bacillota</taxon>
        <taxon>Bacilli</taxon>
        <taxon>Bacillales</taxon>
        <taxon>Staphylococcaceae</taxon>
        <taxon>Staphylococcus</taxon>
    </lineage>
</organism>
<evidence type="ECO:0000313" key="7">
    <source>
        <dbReference type="Proteomes" id="UP000325462"/>
    </source>
</evidence>
<evidence type="ECO:0000256" key="1">
    <source>
        <dbReference type="SAM" id="Phobius"/>
    </source>
</evidence>
<dbReference type="Proteomes" id="UP000293637">
    <property type="component" value="Unassembled WGS sequence"/>
</dbReference>
<evidence type="ECO:0000313" key="5">
    <source>
        <dbReference type="Proteomes" id="UP000070063"/>
    </source>
</evidence>
<reference evidence="4 6" key="2">
    <citation type="journal article" date="2019" name="Sci. Transl. Med.">
        <title>Quorum sensing between bacterial species on the skin protects against epidermal injury in atopic dermatitis.</title>
        <authorList>
            <person name="Williams M.R."/>
        </authorList>
    </citation>
    <scope>NUCLEOTIDE SEQUENCE [LARGE SCALE GENOMIC DNA]</scope>
    <source>
        <strain evidence="4 6">E7</strain>
    </source>
</reference>
<evidence type="ECO:0000313" key="2">
    <source>
        <dbReference type="EMBL" id="KXA36621.1"/>
    </source>
</evidence>
<dbReference type="EMBL" id="CP041722">
    <property type="protein sequence ID" value="QEX39599.1"/>
    <property type="molecule type" value="Genomic_DNA"/>
</dbReference>
<evidence type="ECO:0000313" key="3">
    <source>
        <dbReference type="EMBL" id="QEX39599.1"/>
    </source>
</evidence>
<name>A0A133Q169_STALU</name>
<reference evidence="3 7" key="3">
    <citation type="submission" date="2019-07" db="EMBL/GenBank/DDBJ databases">
        <title>Comparative genome analysis of staphylococcus lugdunensis shows clonal complex-dependent diversity of the putative virulence factor, ess/type vii locus.</title>
        <authorList>
            <person name="Lebeurre J."/>
            <person name="Dahyot S."/>
            <person name="Diene S."/>
            <person name="Paulay A."/>
            <person name="Aubourg M."/>
            <person name="Argemi X."/>
            <person name="Giard J.-C."/>
            <person name="Tournier I."/>
            <person name="Francois P."/>
            <person name="Pestel-Caron M."/>
        </authorList>
    </citation>
    <scope>NUCLEOTIDE SEQUENCE [LARGE SCALE GENOMIC DNA]</scope>
    <source>
        <strain evidence="3 7">SL13</strain>
    </source>
</reference>
<feature type="transmembrane region" description="Helical" evidence="1">
    <location>
        <begin position="6"/>
        <end position="23"/>
    </location>
</feature>
<gene>
    <name evidence="4" type="ORF">EQ812_08930</name>
    <name evidence="3" type="ORF">FO454_12050</name>
    <name evidence="2" type="ORF">HMPREF3225_02183</name>
</gene>
<dbReference type="Proteomes" id="UP000070063">
    <property type="component" value="Unassembled WGS sequence"/>
</dbReference>
<dbReference type="EMBL" id="SCHB01000005">
    <property type="protein sequence ID" value="TBW71921.1"/>
    <property type="molecule type" value="Genomic_DNA"/>
</dbReference>
<dbReference type="Proteomes" id="UP000325462">
    <property type="component" value="Chromosome"/>
</dbReference>
<dbReference type="AlphaFoldDB" id="A0A133Q169"/>
<evidence type="ECO:0000313" key="4">
    <source>
        <dbReference type="EMBL" id="TBW71921.1"/>
    </source>
</evidence>
<keyword evidence="7" id="KW-1185">Reference proteome</keyword>
<dbReference type="eggNOG" id="ENOG5030ASB">
    <property type="taxonomic scope" value="Bacteria"/>
</dbReference>
<feature type="transmembrane region" description="Helical" evidence="1">
    <location>
        <begin position="30"/>
        <end position="55"/>
    </location>
</feature>
<reference evidence="2 5" key="1">
    <citation type="submission" date="2016-01" db="EMBL/GenBank/DDBJ databases">
        <authorList>
            <person name="Mitreva M."/>
            <person name="Pepin K.H."/>
            <person name="Mihindukulasuriya K.A."/>
            <person name="Fulton R."/>
            <person name="Fronick C."/>
            <person name="O'Laughlin M."/>
            <person name="Miner T."/>
            <person name="Herter B."/>
            <person name="Rosa B.A."/>
            <person name="Cordes M."/>
            <person name="Tomlinson C."/>
            <person name="Wollam A."/>
            <person name="Palsikar V.B."/>
            <person name="Mardis E.R."/>
            <person name="Wilson R.K."/>
        </authorList>
    </citation>
    <scope>NUCLEOTIDE SEQUENCE [LARGE SCALE GENOMIC DNA]</scope>
    <source>
        <strain evidence="2 5">MJR7738</strain>
    </source>
</reference>
<evidence type="ECO:0000313" key="6">
    <source>
        <dbReference type="Proteomes" id="UP000293637"/>
    </source>
</evidence>
<protein>
    <submittedName>
        <fullName evidence="4">Uncharacterized protein</fullName>
    </submittedName>
</protein>
<keyword evidence="1" id="KW-0812">Transmembrane</keyword>